<proteinExistence type="predicted"/>
<protein>
    <submittedName>
        <fullName evidence="1">Uncharacterized protein</fullName>
    </submittedName>
</protein>
<accession>G2XRH3</accession>
<evidence type="ECO:0000313" key="1">
    <source>
        <dbReference type="EMBL" id="CCD43341.1"/>
    </source>
</evidence>
<evidence type="ECO:0000313" key="2">
    <source>
        <dbReference type="Proteomes" id="UP000008177"/>
    </source>
</evidence>
<sequence length="53" mass="6165">MGICNLQHERHSVKSIYPSTKLSCFHPATTFNEILSLHNHQRRIRMTGSEEDI</sequence>
<dbReference type="HOGENOM" id="CLU_3068354_0_0_1"/>
<dbReference type="InParanoid" id="G2XRH3"/>
<dbReference type="AlphaFoldDB" id="G2XRH3"/>
<name>G2XRH3_BOTF4</name>
<dbReference type="EMBL" id="FQ790256">
    <property type="protein sequence ID" value="CCD43341.1"/>
    <property type="molecule type" value="Genomic_DNA"/>
</dbReference>
<reference evidence="2" key="1">
    <citation type="journal article" date="2011" name="PLoS Genet.">
        <title>Genomic analysis of the necrotrophic fungal pathogens Sclerotinia sclerotiorum and Botrytis cinerea.</title>
        <authorList>
            <person name="Amselem J."/>
            <person name="Cuomo C.A."/>
            <person name="van Kan J.A."/>
            <person name="Viaud M."/>
            <person name="Benito E.P."/>
            <person name="Couloux A."/>
            <person name="Coutinho P.M."/>
            <person name="de Vries R.P."/>
            <person name="Dyer P.S."/>
            <person name="Fillinger S."/>
            <person name="Fournier E."/>
            <person name="Gout L."/>
            <person name="Hahn M."/>
            <person name="Kohn L."/>
            <person name="Lapalu N."/>
            <person name="Plummer K.M."/>
            <person name="Pradier J.M."/>
            <person name="Quevillon E."/>
            <person name="Sharon A."/>
            <person name="Simon A."/>
            <person name="ten Have A."/>
            <person name="Tudzynski B."/>
            <person name="Tudzynski P."/>
            <person name="Wincker P."/>
            <person name="Andrew M."/>
            <person name="Anthouard V."/>
            <person name="Beever R.E."/>
            <person name="Beffa R."/>
            <person name="Benoit I."/>
            <person name="Bouzid O."/>
            <person name="Brault B."/>
            <person name="Chen Z."/>
            <person name="Choquer M."/>
            <person name="Collemare J."/>
            <person name="Cotton P."/>
            <person name="Danchin E.G."/>
            <person name="Da Silva C."/>
            <person name="Gautier A."/>
            <person name="Giraud C."/>
            <person name="Giraud T."/>
            <person name="Gonzalez C."/>
            <person name="Grossetete S."/>
            <person name="Guldener U."/>
            <person name="Henrissat B."/>
            <person name="Howlett B.J."/>
            <person name="Kodira C."/>
            <person name="Kretschmer M."/>
            <person name="Lappartient A."/>
            <person name="Leroch M."/>
            <person name="Levis C."/>
            <person name="Mauceli E."/>
            <person name="Neuveglise C."/>
            <person name="Oeser B."/>
            <person name="Pearson M."/>
            <person name="Poulain J."/>
            <person name="Poussereau N."/>
            <person name="Quesneville H."/>
            <person name="Rascle C."/>
            <person name="Schumacher J."/>
            <person name="Segurens B."/>
            <person name="Sexton A."/>
            <person name="Silva E."/>
            <person name="Sirven C."/>
            <person name="Soanes D.M."/>
            <person name="Talbot N.J."/>
            <person name="Templeton M."/>
            <person name="Yandava C."/>
            <person name="Yarden O."/>
            <person name="Zeng Q."/>
            <person name="Rollins J.A."/>
            <person name="Lebrun M.H."/>
            <person name="Dickman M."/>
        </authorList>
    </citation>
    <scope>NUCLEOTIDE SEQUENCE [LARGE SCALE GENOMIC DNA]</scope>
    <source>
        <strain evidence="2">T4</strain>
    </source>
</reference>
<organism evidence="1 2">
    <name type="scientific">Botryotinia fuckeliana (strain T4)</name>
    <name type="common">Noble rot fungus</name>
    <name type="synonym">Botrytis cinerea</name>
    <dbReference type="NCBI Taxonomy" id="999810"/>
    <lineage>
        <taxon>Eukaryota</taxon>
        <taxon>Fungi</taxon>
        <taxon>Dikarya</taxon>
        <taxon>Ascomycota</taxon>
        <taxon>Pezizomycotina</taxon>
        <taxon>Leotiomycetes</taxon>
        <taxon>Helotiales</taxon>
        <taxon>Sclerotiniaceae</taxon>
        <taxon>Botrytis</taxon>
    </lineage>
</organism>
<gene>
    <name evidence="1" type="ORF">BofuT4_P067490.1</name>
</gene>
<dbReference type="Proteomes" id="UP000008177">
    <property type="component" value="Unplaced contigs"/>
</dbReference>